<keyword evidence="2" id="KW-0560">Oxidoreductase</keyword>
<keyword evidence="3" id="KW-1185">Reference proteome</keyword>
<accession>A0A246BIS9</accession>
<dbReference type="InterPro" id="IPR003779">
    <property type="entry name" value="CMD-like"/>
</dbReference>
<organism evidence="2 3">
    <name type="scientific">Deinococcus indicus</name>
    <dbReference type="NCBI Taxonomy" id="223556"/>
    <lineage>
        <taxon>Bacteria</taxon>
        <taxon>Thermotogati</taxon>
        <taxon>Deinococcota</taxon>
        <taxon>Deinococci</taxon>
        <taxon>Deinococcales</taxon>
        <taxon>Deinococcaceae</taxon>
        <taxon>Deinococcus</taxon>
    </lineage>
</organism>
<dbReference type="Gene3D" id="1.20.1290.10">
    <property type="entry name" value="AhpD-like"/>
    <property type="match status" value="1"/>
</dbReference>
<dbReference type="OrthoDB" id="9810664at2"/>
<dbReference type="EMBL" id="NHMK01000020">
    <property type="protein sequence ID" value="OWL95162.1"/>
    <property type="molecule type" value="Genomic_DNA"/>
</dbReference>
<evidence type="ECO:0000313" key="2">
    <source>
        <dbReference type="EMBL" id="OWL95162.1"/>
    </source>
</evidence>
<dbReference type="SUPFAM" id="SSF69118">
    <property type="entry name" value="AhpD-like"/>
    <property type="match status" value="1"/>
</dbReference>
<dbReference type="PANTHER" id="PTHR35446:SF2">
    <property type="entry name" value="CARBOXYMUCONOLACTONE DECARBOXYLASE-LIKE DOMAIN-CONTAINING PROTEIN"/>
    <property type="match status" value="1"/>
</dbReference>
<dbReference type="PANTHER" id="PTHR35446">
    <property type="entry name" value="SI:CH211-175M2.5"/>
    <property type="match status" value="1"/>
</dbReference>
<evidence type="ECO:0000259" key="1">
    <source>
        <dbReference type="Pfam" id="PF02627"/>
    </source>
</evidence>
<dbReference type="GO" id="GO:0051920">
    <property type="term" value="F:peroxiredoxin activity"/>
    <property type="evidence" value="ECO:0007669"/>
    <property type="project" value="InterPro"/>
</dbReference>
<sequence length="195" mass="21505">MNRISWLAVPDEHSAHEGVQKLWAKAEANLGFVPNVFRAQALNGEQFLTWWNAFNTLVNRDGHLSPLERELLAVVVSSVNRCVYCAVSHGAALREYSGNPAWADTVAVNWRHATLTGRQAALCAFAEKLTRTPADMTERDLTPLREAGLGDPELLEAAQVIGMFNMTNRVSSALGFTPNAEYHQHARQPTPLTAD</sequence>
<proteinExistence type="predicted"/>
<dbReference type="RefSeq" id="WP_088249247.1">
    <property type="nucleotide sequence ID" value="NZ_BNAM01000017.1"/>
</dbReference>
<dbReference type="Gene3D" id="1.20.5.810">
    <property type="entry name" value="AhpD-like"/>
    <property type="match status" value="1"/>
</dbReference>
<comment type="caution">
    <text evidence="2">The sequence shown here is derived from an EMBL/GenBank/DDBJ whole genome shotgun (WGS) entry which is preliminary data.</text>
</comment>
<reference evidence="2 3" key="1">
    <citation type="submission" date="2017-05" db="EMBL/GenBank/DDBJ databases">
        <title>De novo genome assembly of Deniococcus indicus strain DR1.</title>
        <authorList>
            <person name="Chauhan D."/>
            <person name="Yennamalli R.M."/>
            <person name="Priyadarshini R."/>
        </authorList>
    </citation>
    <scope>NUCLEOTIDE SEQUENCE [LARGE SCALE GENOMIC DNA]</scope>
    <source>
        <strain evidence="2 3">DR1</strain>
    </source>
</reference>
<feature type="domain" description="Carboxymuconolactone decarboxylase-like" evidence="1">
    <location>
        <begin position="46"/>
        <end position="126"/>
    </location>
</feature>
<dbReference type="InterPro" id="IPR010195">
    <property type="entry name" value="Uncharacterised_peroxidase-rel"/>
</dbReference>
<dbReference type="Pfam" id="PF02627">
    <property type="entry name" value="CMD"/>
    <property type="match status" value="1"/>
</dbReference>
<name>A0A246BIS9_9DEIO</name>
<protein>
    <submittedName>
        <fullName evidence="2">Alkylhydroperoxidase</fullName>
    </submittedName>
</protein>
<dbReference type="InterPro" id="IPR029032">
    <property type="entry name" value="AhpD-like"/>
</dbReference>
<dbReference type="AlphaFoldDB" id="A0A246BIS9"/>
<dbReference type="NCBIfam" id="TIGR00778">
    <property type="entry name" value="ahpD_dom"/>
    <property type="match status" value="1"/>
</dbReference>
<dbReference type="NCBIfam" id="TIGR01926">
    <property type="entry name" value="peroxid_rel"/>
    <property type="match status" value="1"/>
</dbReference>
<dbReference type="InterPro" id="IPR004675">
    <property type="entry name" value="AhpD_core"/>
</dbReference>
<evidence type="ECO:0000313" key="3">
    <source>
        <dbReference type="Proteomes" id="UP000197208"/>
    </source>
</evidence>
<gene>
    <name evidence="2" type="ORF">CBQ26_14030</name>
</gene>
<keyword evidence="2" id="KW-0575">Peroxidase</keyword>
<dbReference type="Proteomes" id="UP000197208">
    <property type="component" value="Unassembled WGS sequence"/>
</dbReference>